<proteinExistence type="predicted"/>
<name>A0A9D3P9B0_MEGAT</name>
<dbReference type="PANTHER" id="PTHR45784">
    <property type="entry name" value="C-TYPE LECTIN DOMAIN FAMILY 20 MEMBER A-RELATED"/>
    <property type="match status" value="1"/>
</dbReference>
<evidence type="ECO:0000313" key="4">
    <source>
        <dbReference type="EMBL" id="KAG7455018.1"/>
    </source>
</evidence>
<keyword evidence="1" id="KW-1015">Disulfide bond</keyword>
<evidence type="ECO:0000256" key="1">
    <source>
        <dbReference type="ARBA" id="ARBA00023157"/>
    </source>
</evidence>
<dbReference type="EMBL" id="JAFDVH010000024">
    <property type="protein sequence ID" value="KAG7455018.1"/>
    <property type="molecule type" value="Genomic_DNA"/>
</dbReference>
<gene>
    <name evidence="4" type="ORF">MATL_G00252020</name>
</gene>
<feature type="domain" description="C-type lectin" evidence="3">
    <location>
        <begin position="25"/>
        <end position="141"/>
    </location>
</feature>
<dbReference type="SMART" id="SM00034">
    <property type="entry name" value="CLECT"/>
    <property type="match status" value="2"/>
</dbReference>
<dbReference type="OrthoDB" id="6369810at2759"/>
<dbReference type="Gene3D" id="3.10.100.10">
    <property type="entry name" value="Mannose-Binding Protein A, subunit A"/>
    <property type="match status" value="2"/>
</dbReference>
<organism evidence="4 5">
    <name type="scientific">Megalops atlanticus</name>
    <name type="common">Tarpon</name>
    <name type="synonym">Clupea gigantea</name>
    <dbReference type="NCBI Taxonomy" id="7932"/>
    <lineage>
        <taxon>Eukaryota</taxon>
        <taxon>Metazoa</taxon>
        <taxon>Chordata</taxon>
        <taxon>Craniata</taxon>
        <taxon>Vertebrata</taxon>
        <taxon>Euteleostomi</taxon>
        <taxon>Actinopterygii</taxon>
        <taxon>Neopterygii</taxon>
        <taxon>Teleostei</taxon>
        <taxon>Elopiformes</taxon>
        <taxon>Megalopidae</taxon>
        <taxon>Megalops</taxon>
    </lineage>
</organism>
<dbReference type="Pfam" id="PF00059">
    <property type="entry name" value="Lectin_C"/>
    <property type="match status" value="2"/>
</dbReference>
<evidence type="ECO:0000313" key="5">
    <source>
        <dbReference type="Proteomes" id="UP001046870"/>
    </source>
</evidence>
<feature type="domain" description="C-type lectin" evidence="3">
    <location>
        <begin position="150"/>
        <end position="256"/>
    </location>
</feature>
<dbReference type="InterPro" id="IPR001304">
    <property type="entry name" value="C-type_lectin-like"/>
</dbReference>
<dbReference type="SUPFAM" id="SSF56436">
    <property type="entry name" value="C-type lectin-like"/>
    <property type="match status" value="2"/>
</dbReference>
<dbReference type="PANTHER" id="PTHR45784:SF3">
    <property type="entry name" value="C-TYPE LECTIN DOMAIN FAMILY 4 MEMBER K-LIKE-RELATED"/>
    <property type="match status" value="1"/>
</dbReference>
<comment type="caution">
    <text evidence="4">The sequence shown here is derived from an EMBL/GenBank/DDBJ whole genome shotgun (WGS) entry which is preliminary data.</text>
</comment>
<reference evidence="4" key="1">
    <citation type="submission" date="2021-01" db="EMBL/GenBank/DDBJ databases">
        <authorList>
            <person name="Zahm M."/>
            <person name="Roques C."/>
            <person name="Cabau C."/>
            <person name="Klopp C."/>
            <person name="Donnadieu C."/>
            <person name="Jouanno E."/>
            <person name="Lampietro C."/>
            <person name="Louis A."/>
            <person name="Herpin A."/>
            <person name="Echchiki A."/>
            <person name="Berthelot C."/>
            <person name="Parey E."/>
            <person name="Roest-Crollius H."/>
            <person name="Braasch I."/>
            <person name="Postlethwait J."/>
            <person name="Bobe J."/>
            <person name="Montfort J."/>
            <person name="Bouchez O."/>
            <person name="Begum T."/>
            <person name="Mejri S."/>
            <person name="Adams A."/>
            <person name="Chen W.-J."/>
            <person name="Guiguen Y."/>
        </authorList>
    </citation>
    <scope>NUCLEOTIDE SEQUENCE</scope>
    <source>
        <strain evidence="4">YG-15Mar2019-1</strain>
        <tissue evidence="4">Brain</tissue>
    </source>
</reference>
<dbReference type="PROSITE" id="PS51257">
    <property type="entry name" value="PROKAR_LIPOPROTEIN"/>
    <property type="match status" value="1"/>
</dbReference>
<evidence type="ECO:0000256" key="2">
    <source>
        <dbReference type="SAM" id="SignalP"/>
    </source>
</evidence>
<feature type="signal peptide" evidence="2">
    <location>
        <begin position="1"/>
        <end position="20"/>
    </location>
</feature>
<dbReference type="InterPro" id="IPR016186">
    <property type="entry name" value="C-type_lectin-like/link_sf"/>
</dbReference>
<dbReference type="PROSITE" id="PS50041">
    <property type="entry name" value="C_TYPE_LECTIN_2"/>
    <property type="match status" value="2"/>
</dbReference>
<accession>A0A9D3P9B0</accession>
<keyword evidence="2" id="KW-0732">Signal</keyword>
<evidence type="ECO:0000259" key="3">
    <source>
        <dbReference type="PROSITE" id="PS50041"/>
    </source>
</evidence>
<dbReference type="Proteomes" id="UP001046870">
    <property type="component" value="Chromosome 24"/>
</dbReference>
<dbReference type="InterPro" id="IPR018378">
    <property type="entry name" value="C-type_lectin_CS"/>
</dbReference>
<dbReference type="InterPro" id="IPR016187">
    <property type="entry name" value="CTDL_fold"/>
</dbReference>
<protein>
    <recommendedName>
        <fullName evidence="3">C-type lectin domain-containing protein</fullName>
    </recommendedName>
</protein>
<sequence length="264" mass="30836">MKLDFFVISLFPGLCTLCSCLSRQYHFVNITMNWTEAQSYCRQNYTDLATIDSTEEVKALTEAVGSGYDGKAWIGLQRAGSDGWQWSLTDRGFYSEGEAEFRDWENGQPNNRVGTEDCVAVERNGKWHDFSCQDNIFFICYDRQNVSQRYFLIEQEKTWTEAQRYCREKHTDLVSVRNQAENQEVLSTIQTSAWVWIGLFNDPWKWSDQSSSSFRYWNTGEPNNNGGREECVEMWFGHSGRWNDEYCENKRAFICYQGESVPPV</sequence>
<keyword evidence="5" id="KW-1185">Reference proteome</keyword>
<feature type="chain" id="PRO_5038428097" description="C-type lectin domain-containing protein" evidence="2">
    <location>
        <begin position="21"/>
        <end position="264"/>
    </location>
</feature>
<dbReference type="AlphaFoldDB" id="A0A9D3P9B0"/>
<dbReference type="PROSITE" id="PS00615">
    <property type="entry name" value="C_TYPE_LECTIN_1"/>
    <property type="match status" value="1"/>
</dbReference>